<accession>A0A0F8VSJ1</accession>
<evidence type="ECO:0000313" key="2">
    <source>
        <dbReference type="EMBL" id="KKK47302.1"/>
    </source>
</evidence>
<dbReference type="AlphaFoldDB" id="A0A0F8VSJ1"/>
<dbReference type="InterPro" id="IPR013087">
    <property type="entry name" value="Znf_C2H2_type"/>
</dbReference>
<sequence>MPAKVIIYNPKRGSDIKDFRWAGGVWKLGLNKMSKFPAEIAQEMLNRFRFLIKVQPEEVSDIVTEMTAKTISCPHCDKEYGSEAKLKGHILGKHKVTAESKKILDSIPDAQVVEVKGGKKL</sequence>
<proteinExistence type="predicted"/>
<dbReference type="EMBL" id="LAZR01069645">
    <property type="protein sequence ID" value="KKK47302.1"/>
    <property type="molecule type" value="Genomic_DNA"/>
</dbReference>
<dbReference type="PROSITE" id="PS00028">
    <property type="entry name" value="ZINC_FINGER_C2H2_1"/>
    <property type="match status" value="1"/>
</dbReference>
<reference evidence="2" key="1">
    <citation type="journal article" date="2015" name="Nature">
        <title>Complex archaea that bridge the gap between prokaryotes and eukaryotes.</title>
        <authorList>
            <person name="Spang A."/>
            <person name="Saw J.H."/>
            <person name="Jorgensen S.L."/>
            <person name="Zaremba-Niedzwiedzka K."/>
            <person name="Martijn J."/>
            <person name="Lind A.E."/>
            <person name="van Eijk R."/>
            <person name="Schleper C."/>
            <person name="Guy L."/>
            <person name="Ettema T.J."/>
        </authorList>
    </citation>
    <scope>NUCLEOTIDE SEQUENCE</scope>
</reference>
<evidence type="ECO:0000259" key="1">
    <source>
        <dbReference type="PROSITE" id="PS00028"/>
    </source>
</evidence>
<comment type="caution">
    <text evidence="2">The sequence shown here is derived from an EMBL/GenBank/DDBJ whole genome shotgun (WGS) entry which is preliminary data.</text>
</comment>
<name>A0A0F8VSJ1_9ZZZZ</name>
<feature type="domain" description="C2H2-type" evidence="1">
    <location>
        <begin position="73"/>
        <end position="94"/>
    </location>
</feature>
<protein>
    <recommendedName>
        <fullName evidence="1">C2H2-type domain-containing protein</fullName>
    </recommendedName>
</protein>
<gene>
    <name evidence="2" type="ORF">LCGC14_3156560</name>
</gene>
<organism evidence="2">
    <name type="scientific">marine sediment metagenome</name>
    <dbReference type="NCBI Taxonomy" id="412755"/>
    <lineage>
        <taxon>unclassified sequences</taxon>
        <taxon>metagenomes</taxon>
        <taxon>ecological metagenomes</taxon>
    </lineage>
</organism>